<dbReference type="OrthoDB" id="10249250at2759"/>
<feature type="binding site" evidence="3">
    <location>
        <position position="112"/>
    </location>
    <ligand>
        <name>Zn(2+)</name>
        <dbReference type="ChEBI" id="CHEBI:29105"/>
    </ligand>
</feature>
<dbReference type="Proteomes" id="UP000193218">
    <property type="component" value="Unassembled WGS sequence"/>
</dbReference>
<gene>
    <name evidence="5" type="ORF">BD324DRAFT_570542</name>
</gene>
<accession>A0A1Y1UDV5</accession>
<dbReference type="GO" id="GO:0045277">
    <property type="term" value="C:respiratory chain complex IV"/>
    <property type="evidence" value="ECO:0007669"/>
    <property type="project" value="InterPro"/>
</dbReference>
<dbReference type="PROSITE" id="PS51359">
    <property type="entry name" value="COX5B_2"/>
    <property type="match status" value="1"/>
</dbReference>
<dbReference type="PANTHER" id="PTHR10122:SF0">
    <property type="entry name" value="CYTOCHROME C OXIDASE SUBUNIT 5B, ISOFORM A-RELATED"/>
    <property type="match status" value="1"/>
</dbReference>
<feature type="binding site" evidence="3">
    <location>
        <position position="139"/>
    </location>
    <ligand>
        <name>Zn(2+)</name>
        <dbReference type="ChEBI" id="CHEBI:29105"/>
    </ligand>
</feature>
<dbReference type="Gene3D" id="2.60.11.10">
    <property type="entry name" value="Cytochrome c oxidase, subunit Vb"/>
    <property type="match status" value="1"/>
</dbReference>
<evidence type="ECO:0000313" key="5">
    <source>
        <dbReference type="EMBL" id="ORX35696.1"/>
    </source>
</evidence>
<reference evidence="5 6" key="1">
    <citation type="submission" date="2017-03" db="EMBL/GenBank/DDBJ databases">
        <title>Widespread Adenine N6-methylation of Active Genes in Fungi.</title>
        <authorList>
            <consortium name="DOE Joint Genome Institute"/>
            <person name="Mondo S.J."/>
            <person name="Dannebaum R.O."/>
            <person name="Kuo R.C."/>
            <person name="Louie K.B."/>
            <person name="Bewick A.J."/>
            <person name="Labutti K."/>
            <person name="Haridas S."/>
            <person name="Kuo A."/>
            <person name="Salamov A."/>
            <person name="Ahrendt S.R."/>
            <person name="Lau R."/>
            <person name="Bowen B.P."/>
            <person name="Lipzen A."/>
            <person name="Sullivan W."/>
            <person name="Andreopoulos W.B."/>
            <person name="Clum A."/>
            <person name="Lindquist E."/>
            <person name="Daum C."/>
            <person name="Northen T.R."/>
            <person name="Ramamoorthy G."/>
            <person name="Schmitz R.J."/>
            <person name="Gryganskyi A."/>
            <person name="Culley D."/>
            <person name="Magnuson J."/>
            <person name="James T.Y."/>
            <person name="O'Malley M.A."/>
            <person name="Stajich J.E."/>
            <person name="Spatafora J.W."/>
            <person name="Visel A."/>
            <person name="Grigoriev I.V."/>
        </authorList>
    </citation>
    <scope>NUCLEOTIDE SEQUENCE [LARGE SCALE GENOMIC DNA]</scope>
    <source>
        <strain evidence="5 6">NRRL Y-17943</strain>
    </source>
</reference>
<dbReference type="InterPro" id="IPR002124">
    <property type="entry name" value="Cyt_c_oxidase_su5b"/>
</dbReference>
<keyword evidence="1 3" id="KW-0479">Metal-binding</keyword>
<comment type="caution">
    <text evidence="5">The sequence shown here is derived from an EMBL/GenBank/DDBJ whole genome shotgun (WGS) entry which is preliminary data.</text>
</comment>
<proteinExistence type="predicted"/>
<dbReference type="AlphaFoldDB" id="A0A1Y1UDV5"/>
<evidence type="ECO:0000313" key="6">
    <source>
        <dbReference type="Proteomes" id="UP000193218"/>
    </source>
</evidence>
<dbReference type="EMBL" id="NBSH01000010">
    <property type="protein sequence ID" value="ORX35696.1"/>
    <property type="molecule type" value="Genomic_DNA"/>
</dbReference>
<feature type="region of interest" description="Disordered" evidence="4">
    <location>
        <begin position="31"/>
        <end position="54"/>
    </location>
</feature>
<sequence length="152" mass="16988">MSFSLRALRALPPISRTIRPVSLARPIRAFASTPNRREGHGPTPPQLYGPGGQTGKIASNEEQATGLERYELMADMMGYDVFDMKPLEMTRMGTLEDPIKIFSLAPERHVGCTGFPADSHDTMWLLIDLRLSRHRCPECGCVYTLDFKGDPH</sequence>
<dbReference type="InParanoid" id="A0A1Y1UDV5"/>
<dbReference type="SUPFAM" id="SSF57802">
    <property type="entry name" value="Rubredoxin-like"/>
    <property type="match status" value="1"/>
</dbReference>
<feature type="binding site" evidence="3">
    <location>
        <position position="136"/>
    </location>
    <ligand>
        <name>Zn(2+)</name>
        <dbReference type="ChEBI" id="CHEBI:29105"/>
    </ligand>
</feature>
<dbReference type="CDD" id="cd00924">
    <property type="entry name" value="Cyt_c_Oxidase_Vb"/>
    <property type="match status" value="1"/>
</dbReference>
<keyword evidence="6" id="KW-1185">Reference proteome</keyword>
<evidence type="ECO:0000256" key="3">
    <source>
        <dbReference type="PIRSR" id="PIRSR602124-2"/>
    </source>
</evidence>
<dbReference type="GO" id="GO:0006123">
    <property type="term" value="P:mitochondrial electron transport, cytochrome c to oxygen"/>
    <property type="evidence" value="ECO:0007669"/>
    <property type="project" value="InterPro"/>
</dbReference>
<keyword evidence="2 3" id="KW-0862">Zinc</keyword>
<protein>
    <submittedName>
        <fullName evidence="5">Putative cytochrome c oxidase polypeptide iv mitochondrial</fullName>
    </submittedName>
</protein>
<feature type="binding site" evidence="3">
    <location>
        <position position="120"/>
    </location>
    <ligand>
        <name>Zn(2+)</name>
        <dbReference type="ChEBI" id="CHEBI:29105"/>
    </ligand>
</feature>
<dbReference type="GeneID" id="33554857"/>
<dbReference type="GO" id="GO:0046872">
    <property type="term" value="F:metal ion binding"/>
    <property type="evidence" value="ECO:0007669"/>
    <property type="project" value="UniProtKB-KW"/>
</dbReference>
<dbReference type="Pfam" id="PF01215">
    <property type="entry name" value="COX5B"/>
    <property type="match status" value="1"/>
</dbReference>
<dbReference type="RefSeq" id="XP_021869860.1">
    <property type="nucleotide sequence ID" value="XM_022013049.1"/>
</dbReference>
<dbReference type="FunCoup" id="A0A1Y1UDV5">
    <property type="interactions" value="201"/>
</dbReference>
<evidence type="ECO:0000256" key="1">
    <source>
        <dbReference type="ARBA" id="ARBA00022723"/>
    </source>
</evidence>
<feature type="non-terminal residue" evidence="5">
    <location>
        <position position="152"/>
    </location>
</feature>
<dbReference type="InterPro" id="IPR036972">
    <property type="entry name" value="Cyt_c_oxidase_su5b_sf"/>
</dbReference>
<dbReference type="STRING" id="4999.A0A1Y1UDV5"/>
<organism evidence="5 6">
    <name type="scientific">Kockovaella imperatae</name>
    <dbReference type="NCBI Taxonomy" id="4999"/>
    <lineage>
        <taxon>Eukaryota</taxon>
        <taxon>Fungi</taxon>
        <taxon>Dikarya</taxon>
        <taxon>Basidiomycota</taxon>
        <taxon>Agaricomycotina</taxon>
        <taxon>Tremellomycetes</taxon>
        <taxon>Tremellales</taxon>
        <taxon>Cuniculitremaceae</taxon>
        <taxon>Kockovaella</taxon>
    </lineage>
</organism>
<name>A0A1Y1UDV5_9TREE</name>
<dbReference type="PANTHER" id="PTHR10122">
    <property type="entry name" value="CYTOCHROME C OXIDASE SUBUNIT 5B, MITOCHONDRIAL"/>
    <property type="match status" value="1"/>
</dbReference>
<evidence type="ECO:0000256" key="2">
    <source>
        <dbReference type="ARBA" id="ARBA00022833"/>
    </source>
</evidence>
<evidence type="ECO:0000256" key="4">
    <source>
        <dbReference type="SAM" id="MobiDB-lite"/>
    </source>
</evidence>
<dbReference type="GO" id="GO:0005740">
    <property type="term" value="C:mitochondrial envelope"/>
    <property type="evidence" value="ECO:0007669"/>
    <property type="project" value="InterPro"/>
</dbReference>